<name>L0FYT4_ECHVK</name>
<dbReference type="KEGG" id="evi:Echvi_1656"/>
<accession>L0FYT4</accession>
<sequence length="58" mass="6704">MKKYVNLKGKSGLSWKERLLVYLATILLCILAANFRPEIQHFTGNHQNMNVEISTIEK</sequence>
<reference evidence="2" key="1">
    <citation type="submission" date="2012-02" db="EMBL/GenBank/DDBJ databases">
        <title>The complete genome of Echinicola vietnamensis DSM 17526.</title>
        <authorList>
            <person name="Lucas S."/>
            <person name="Copeland A."/>
            <person name="Lapidus A."/>
            <person name="Glavina del Rio T."/>
            <person name="Dalin E."/>
            <person name="Tice H."/>
            <person name="Bruce D."/>
            <person name="Goodwin L."/>
            <person name="Pitluck S."/>
            <person name="Peters L."/>
            <person name="Ovchinnikova G."/>
            <person name="Teshima H."/>
            <person name="Kyrpides N."/>
            <person name="Mavromatis K."/>
            <person name="Ivanova N."/>
            <person name="Brettin T."/>
            <person name="Detter J.C."/>
            <person name="Han C."/>
            <person name="Larimer F."/>
            <person name="Land M."/>
            <person name="Hauser L."/>
            <person name="Markowitz V."/>
            <person name="Cheng J.-F."/>
            <person name="Hugenholtz P."/>
            <person name="Woyke T."/>
            <person name="Wu D."/>
            <person name="Brambilla E."/>
            <person name="Klenk H.-P."/>
            <person name="Eisen J.A."/>
        </authorList>
    </citation>
    <scope>NUCLEOTIDE SEQUENCE [LARGE SCALE GENOMIC DNA]</scope>
    <source>
        <strain evidence="2">DSM 17526 / LMG 23754 / KMM 6221</strain>
    </source>
</reference>
<protein>
    <submittedName>
        <fullName evidence="1">Uncharacterized protein</fullName>
    </submittedName>
</protein>
<dbReference type="EMBL" id="CP003346">
    <property type="protein sequence ID" value="AGA77921.1"/>
    <property type="molecule type" value="Genomic_DNA"/>
</dbReference>
<dbReference type="HOGENOM" id="CLU_2972145_0_0_10"/>
<organism evidence="1 2">
    <name type="scientific">Echinicola vietnamensis (strain DSM 17526 / LMG 23754 / KMM 6221)</name>
    <dbReference type="NCBI Taxonomy" id="926556"/>
    <lineage>
        <taxon>Bacteria</taxon>
        <taxon>Pseudomonadati</taxon>
        <taxon>Bacteroidota</taxon>
        <taxon>Cytophagia</taxon>
        <taxon>Cytophagales</taxon>
        <taxon>Cyclobacteriaceae</taxon>
        <taxon>Echinicola</taxon>
    </lineage>
</organism>
<keyword evidence="2" id="KW-1185">Reference proteome</keyword>
<evidence type="ECO:0000313" key="1">
    <source>
        <dbReference type="EMBL" id="AGA77921.1"/>
    </source>
</evidence>
<dbReference type="AlphaFoldDB" id="L0FYT4"/>
<dbReference type="Proteomes" id="UP000010796">
    <property type="component" value="Chromosome"/>
</dbReference>
<proteinExistence type="predicted"/>
<gene>
    <name evidence="1" type="ordered locus">Echvi_1656</name>
</gene>
<dbReference type="STRING" id="926556.Echvi_1656"/>
<evidence type="ECO:0000313" key="2">
    <source>
        <dbReference type="Proteomes" id="UP000010796"/>
    </source>
</evidence>
<dbReference type="RefSeq" id="WP_015265483.1">
    <property type="nucleotide sequence ID" value="NC_019904.1"/>
</dbReference>